<dbReference type="GO" id="GO:0000184">
    <property type="term" value="P:nuclear-transcribed mRNA catabolic process, nonsense-mediated decay"/>
    <property type="evidence" value="ECO:0007669"/>
    <property type="project" value="TreeGrafter"/>
</dbReference>
<dbReference type="RefSeq" id="XP_016642617.1">
    <property type="nucleotide sequence ID" value="XM_016787602.1"/>
</dbReference>
<dbReference type="GeneID" id="27724308"/>
<sequence>MRVDPLPTPKSLPEEVGGIEKQLITRAVTFDQLVSEIRGIYAALVKAEDVCIKEVSDSDREGVTFTDDRWKSLVKLHEVTLYEFCDFFFATNHPVAAASDQLKNVVTKYSMPARLWRHAIYRLLDLMRRNLPGSQPHMLRFVSLAFNMITVLYENSKDLCDVWAECLGDLARFRMAVESESAEERSLWIEVSRYWYQRSIDLTPGIGQRYHHIAILSRPGLLGQLLFFTKSFCTKTPFATAKETIMTLFTQVAQGKTEGSLAVEIALVKTYSALIQDGSDGEFESSLGEFLKELERSIGPVTDENKQFSYRLAIINVHGLLNFCSPQNPLTSALVTIPSPPGTPSLPIERSLEAHNRASARAVRLTTSCLNTILRHGAAATSATSPYLHVLLAFLASAAQHPNSGGLPMTQLYSQLNRDLLTGTLSVMRGRLLSTNEGYAKVVASNTLPRVELREKVSCDMKPLPEDYFIRGSVWEDLYFPATWFDNDSRDYDERVSVEGEWMDLQREIRCVWLGGRLIQKIGW</sequence>
<dbReference type="HOGENOM" id="CLU_010014_4_2_1"/>
<dbReference type="PANTHER" id="PTHR15696:SF0">
    <property type="entry name" value="TELOMERASE-BINDING PROTEIN EST1A"/>
    <property type="match status" value="1"/>
</dbReference>
<dbReference type="EMBL" id="JOWA01000098">
    <property type="protein sequence ID" value="KEZ42818.1"/>
    <property type="molecule type" value="Genomic_DNA"/>
</dbReference>
<dbReference type="GO" id="GO:0042162">
    <property type="term" value="F:telomeric DNA binding"/>
    <property type="evidence" value="ECO:0007669"/>
    <property type="project" value="TreeGrafter"/>
</dbReference>
<evidence type="ECO:0000313" key="1">
    <source>
        <dbReference type="EMBL" id="KEZ42818.1"/>
    </source>
</evidence>
<name>A0A084G656_PSEDA</name>
<gene>
    <name evidence="1" type="ORF">SAPIO_CDS5236</name>
</gene>
<dbReference type="InterPro" id="IPR045153">
    <property type="entry name" value="Est1/Ebs1-like"/>
</dbReference>
<protein>
    <recommendedName>
        <fullName evidence="3">DNA/RNA-binding domain-containing protein</fullName>
    </recommendedName>
</protein>
<dbReference type="Proteomes" id="UP000028545">
    <property type="component" value="Unassembled WGS sequence"/>
</dbReference>
<accession>A0A084G656</accession>
<evidence type="ECO:0008006" key="3">
    <source>
        <dbReference type="Google" id="ProtNLM"/>
    </source>
</evidence>
<dbReference type="Gene3D" id="1.25.40.10">
    <property type="entry name" value="Tetratricopeptide repeat domain"/>
    <property type="match status" value="1"/>
</dbReference>
<dbReference type="AlphaFoldDB" id="A0A084G656"/>
<dbReference type="GO" id="GO:0070034">
    <property type="term" value="F:telomerase RNA binding"/>
    <property type="evidence" value="ECO:0007669"/>
    <property type="project" value="TreeGrafter"/>
</dbReference>
<comment type="caution">
    <text evidence="1">The sequence shown here is derived from an EMBL/GenBank/DDBJ whole genome shotgun (WGS) entry which is preliminary data.</text>
</comment>
<dbReference type="GO" id="GO:0005697">
    <property type="term" value="C:telomerase holoenzyme complex"/>
    <property type="evidence" value="ECO:0007669"/>
    <property type="project" value="TreeGrafter"/>
</dbReference>
<dbReference type="OrthoDB" id="2017974at2759"/>
<keyword evidence="2" id="KW-1185">Reference proteome</keyword>
<dbReference type="KEGG" id="sapo:SAPIO_CDS5236"/>
<dbReference type="PANTHER" id="PTHR15696">
    <property type="entry name" value="SMG-7 SUPPRESSOR WITH MORPHOLOGICAL EFFECT ON GENITALIA PROTEIN 7"/>
    <property type="match status" value="1"/>
</dbReference>
<dbReference type="OMA" id="WSILANY"/>
<dbReference type="VEuPathDB" id="FungiDB:SAPIO_CDS5236"/>
<organism evidence="1 2">
    <name type="scientific">Pseudallescheria apiosperma</name>
    <name type="common">Scedosporium apiospermum</name>
    <dbReference type="NCBI Taxonomy" id="563466"/>
    <lineage>
        <taxon>Eukaryota</taxon>
        <taxon>Fungi</taxon>
        <taxon>Dikarya</taxon>
        <taxon>Ascomycota</taxon>
        <taxon>Pezizomycotina</taxon>
        <taxon>Sordariomycetes</taxon>
        <taxon>Hypocreomycetidae</taxon>
        <taxon>Microascales</taxon>
        <taxon>Microascaceae</taxon>
        <taxon>Scedosporium</taxon>
    </lineage>
</organism>
<reference evidence="1 2" key="1">
    <citation type="journal article" date="2014" name="Genome Announc.">
        <title>Draft genome sequence of the pathogenic fungus Scedosporium apiospermum.</title>
        <authorList>
            <person name="Vandeputte P."/>
            <person name="Ghamrawi S."/>
            <person name="Rechenmann M."/>
            <person name="Iltis A."/>
            <person name="Giraud S."/>
            <person name="Fleury M."/>
            <person name="Thornton C."/>
            <person name="Delhaes L."/>
            <person name="Meyer W."/>
            <person name="Papon N."/>
            <person name="Bouchara J.P."/>
        </authorList>
    </citation>
    <scope>NUCLEOTIDE SEQUENCE [LARGE SCALE GENOMIC DNA]</scope>
    <source>
        <strain evidence="1 2">IHEM 14462</strain>
    </source>
</reference>
<dbReference type="SUPFAM" id="SSF48452">
    <property type="entry name" value="TPR-like"/>
    <property type="match status" value="1"/>
</dbReference>
<proteinExistence type="predicted"/>
<evidence type="ECO:0000313" key="2">
    <source>
        <dbReference type="Proteomes" id="UP000028545"/>
    </source>
</evidence>
<dbReference type="InterPro" id="IPR011990">
    <property type="entry name" value="TPR-like_helical_dom_sf"/>
</dbReference>